<keyword evidence="4" id="KW-1185">Reference proteome</keyword>
<name>A0A552WW61_9MICO</name>
<accession>A0A552WW61</accession>
<evidence type="ECO:0000259" key="2">
    <source>
        <dbReference type="PROSITE" id="PS50995"/>
    </source>
</evidence>
<dbReference type="Pfam" id="PF12802">
    <property type="entry name" value="MarR_2"/>
    <property type="match status" value="1"/>
</dbReference>
<dbReference type="PANTHER" id="PTHR33164">
    <property type="entry name" value="TRANSCRIPTIONAL REGULATOR, MARR FAMILY"/>
    <property type="match status" value="1"/>
</dbReference>
<feature type="region of interest" description="Disordered" evidence="1">
    <location>
        <begin position="1"/>
        <end position="21"/>
    </location>
</feature>
<dbReference type="Proteomes" id="UP000318693">
    <property type="component" value="Unassembled WGS sequence"/>
</dbReference>
<dbReference type="RefSeq" id="WP_143417097.1">
    <property type="nucleotide sequence ID" value="NZ_VJXR01000005.1"/>
</dbReference>
<dbReference type="SUPFAM" id="SSF46785">
    <property type="entry name" value="Winged helix' DNA-binding domain"/>
    <property type="match status" value="1"/>
</dbReference>
<dbReference type="GO" id="GO:0003700">
    <property type="term" value="F:DNA-binding transcription factor activity"/>
    <property type="evidence" value="ECO:0007669"/>
    <property type="project" value="InterPro"/>
</dbReference>
<evidence type="ECO:0000313" key="3">
    <source>
        <dbReference type="EMBL" id="TRW47007.1"/>
    </source>
</evidence>
<dbReference type="Gene3D" id="1.10.10.10">
    <property type="entry name" value="Winged helix-like DNA-binding domain superfamily/Winged helix DNA-binding domain"/>
    <property type="match status" value="1"/>
</dbReference>
<dbReference type="EMBL" id="VJXR01000005">
    <property type="protein sequence ID" value="TRW47007.1"/>
    <property type="molecule type" value="Genomic_DNA"/>
</dbReference>
<dbReference type="InterPro" id="IPR000835">
    <property type="entry name" value="HTH_MarR-typ"/>
</dbReference>
<sequence length="163" mass="17494">MSTPLDAPHPTDSGAPTRGPDLEALSTILREVAWVIHRSAPERAGVGPIPTTEIALLKQVLDAPGSTVGELSQALGLRQPNTSAAITGLVRRGLVSRAKDPDDRRITRIMPTPAGAEEHRAISDAWRSPLVEALGELDPDQRRRLTDATAALAELYRLLRPGH</sequence>
<dbReference type="AlphaFoldDB" id="A0A552WW61"/>
<feature type="domain" description="HTH marR-type" evidence="2">
    <location>
        <begin position="22"/>
        <end position="154"/>
    </location>
</feature>
<evidence type="ECO:0000313" key="4">
    <source>
        <dbReference type="Proteomes" id="UP000318693"/>
    </source>
</evidence>
<dbReference type="PROSITE" id="PS50995">
    <property type="entry name" value="HTH_MARR_2"/>
    <property type="match status" value="1"/>
</dbReference>
<organism evidence="3 4">
    <name type="scientific">Georgenia yuyongxinii</name>
    <dbReference type="NCBI Taxonomy" id="2589797"/>
    <lineage>
        <taxon>Bacteria</taxon>
        <taxon>Bacillati</taxon>
        <taxon>Actinomycetota</taxon>
        <taxon>Actinomycetes</taxon>
        <taxon>Micrococcales</taxon>
        <taxon>Bogoriellaceae</taxon>
        <taxon>Georgenia</taxon>
    </lineage>
</organism>
<dbReference type="InterPro" id="IPR036388">
    <property type="entry name" value="WH-like_DNA-bd_sf"/>
</dbReference>
<evidence type="ECO:0000256" key="1">
    <source>
        <dbReference type="SAM" id="MobiDB-lite"/>
    </source>
</evidence>
<reference evidence="3 4" key="1">
    <citation type="submission" date="2019-07" db="EMBL/GenBank/DDBJ databases">
        <title>Georgenia wutianyii sp. nov. and Georgenia *** sp. nov. isolated from plateau pika (Ochotona curzoniae) in the Qinghai-Tibet plateau of China.</title>
        <authorList>
            <person name="Tian Z."/>
        </authorList>
    </citation>
    <scope>NUCLEOTIDE SEQUENCE [LARGE SCALE GENOMIC DNA]</scope>
    <source>
        <strain evidence="3 4">Z446</strain>
    </source>
</reference>
<dbReference type="InterPro" id="IPR039422">
    <property type="entry name" value="MarR/SlyA-like"/>
</dbReference>
<protein>
    <submittedName>
        <fullName evidence="3">Winged helix-turn-helix transcriptional regulator</fullName>
    </submittedName>
</protein>
<comment type="caution">
    <text evidence="3">The sequence shown here is derived from an EMBL/GenBank/DDBJ whole genome shotgun (WGS) entry which is preliminary data.</text>
</comment>
<dbReference type="PANTHER" id="PTHR33164:SF43">
    <property type="entry name" value="HTH-TYPE TRANSCRIPTIONAL REPRESSOR YETL"/>
    <property type="match status" value="1"/>
</dbReference>
<dbReference type="InterPro" id="IPR036390">
    <property type="entry name" value="WH_DNA-bd_sf"/>
</dbReference>
<gene>
    <name evidence="3" type="ORF">FJ693_03260</name>
</gene>
<proteinExistence type="predicted"/>
<dbReference type="GO" id="GO:0006950">
    <property type="term" value="P:response to stress"/>
    <property type="evidence" value="ECO:0007669"/>
    <property type="project" value="TreeGrafter"/>
</dbReference>
<dbReference type="SMART" id="SM00347">
    <property type="entry name" value="HTH_MARR"/>
    <property type="match status" value="1"/>
</dbReference>